<protein>
    <submittedName>
        <fullName evidence="2">Uncharacterized protein</fullName>
    </submittedName>
</protein>
<keyword evidence="3" id="KW-1185">Reference proteome</keyword>
<accession>A0AAD9QN11</accession>
<keyword evidence="1" id="KW-0812">Transmembrane</keyword>
<name>A0AAD9QN11_ACRCE</name>
<dbReference type="AlphaFoldDB" id="A0AAD9QN11"/>
<reference evidence="2" key="2">
    <citation type="journal article" date="2023" name="Science">
        <title>Genomic signatures of disease resistance in endangered staghorn corals.</title>
        <authorList>
            <person name="Vollmer S.V."/>
            <person name="Selwyn J.D."/>
            <person name="Despard B.A."/>
            <person name="Roesel C.L."/>
        </authorList>
    </citation>
    <scope>NUCLEOTIDE SEQUENCE</scope>
    <source>
        <strain evidence="2">K2</strain>
    </source>
</reference>
<keyword evidence="1" id="KW-0472">Membrane</keyword>
<reference evidence="2" key="1">
    <citation type="journal article" date="2023" name="G3 (Bethesda)">
        <title>Whole genome assembly and annotation of the endangered Caribbean coral Acropora cervicornis.</title>
        <authorList>
            <person name="Selwyn J.D."/>
            <person name="Vollmer S.V."/>
        </authorList>
    </citation>
    <scope>NUCLEOTIDE SEQUENCE</scope>
    <source>
        <strain evidence="2">K2</strain>
    </source>
</reference>
<dbReference type="Proteomes" id="UP001249851">
    <property type="component" value="Unassembled WGS sequence"/>
</dbReference>
<sequence>MKKGYNETSQRSFKLICLLVQILYCLFGFVVFLFKVDYEIWITTTVSGFKQGSVDDLFWHASSLFLQSCPPIATRSPSPEFIPSTDL</sequence>
<dbReference type="EMBL" id="JARQWQ010000023">
    <property type="protein sequence ID" value="KAK2564314.1"/>
    <property type="molecule type" value="Genomic_DNA"/>
</dbReference>
<evidence type="ECO:0000256" key="1">
    <source>
        <dbReference type="SAM" id="Phobius"/>
    </source>
</evidence>
<gene>
    <name evidence="2" type="ORF">P5673_012573</name>
</gene>
<feature type="transmembrane region" description="Helical" evidence="1">
    <location>
        <begin position="12"/>
        <end position="34"/>
    </location>
</feature>
<organism evidence="2 3">
    <name type="scientific">Acropora cervicornis</name>
    <name type="common">Staghorn coral</name>
    <dbReference type="NCBI Taxonomy" id="6130"/>
    <lineage>
        <taxon>Eukaryota</taxon>
        <taxon>Metazoa</taxon>
        <taxon>Cnidaria</taxon>
        <taxon>Anthozoa</taxon>
        <taxon>Hexacorallia</taxon>
        <taxon>Scleractinia</taxon>
        <taxon>Astrocoeniina</taxon>
        <taxon>Acroporidae</taxon>
        <taxon>Acropora</taxon>
    </lineage>
</organism>
<keyword evidence="1" id="KW-1133">Transmembrane helix</keyword>
<comment type="caution">
    <text evidence="2">The sequence shown here is derived from an EMBL/GenBank/DDBJ whole genome shotgun (WGS) entry which is preliminary data.</text>
</comment>
<evidence type="ECO:0000313" key="2">
    <source>
        <dbReference type="EMBL" id="KAK2564314.1"/>
    </source>
</evidence>
<evidence type="ECO:0000313" key="3">
    <source>
        <dbReference type="Proteomes" id="UP001249851"/>
    </source>
</evidence>
<proteinExistence type="predicted"/>